<feature type="domain" description="BRCT" evidence="2">
    <location>
        <begin position="150"/>
        <end position="234"/>
    </location>
</feature>
<reference evidence="3 4" key="1">
    <citation type="submission" date="2022-01" db="EMBL/GenBank/DDBJ databases">
        <authorList>
            <person name="Xiong W."/>
            <person name="Schranz E."/>
        </authorList>
    </citation>
    <scope>NUCLEOTIDE SEQUENCE [LARGE SCALE GENOMIC DNA]</scope>
</reference>
<dbReference type="EMBL" id="CAKMRJ010000001">
    <property type="protein sequence ID" value="CAH1413013.1"/>
    <property type="molecule type" value="Genomic_DNA"/>
</dbReference>
<sequence>MEHKRGMRCGEQLHNKNIHWGLSKLKKRVKEEAHKLPKRDGPFCGVKIEETMRKTTFKGANVFMSRDLVPPEIFDSLHDVLNDNGAEIFLCCDPSRNGPDDYHIISSRDHEKFNDLLQKGCNLLGPKCVLSCVKEHRVFPKQGFTCCIPMDGVKILASGFQMEQKDEINKLVTSMGGSLQTKASSDITFVIVKNVLAAKYKWALNNLKKPIVTENWLHQCWKEHRIVSSDPYRVLPFYGLTISITQVPLDERKEIEKLILQNGGKYCARLTRKTTHLVTNTMLRKDGVTFVLFLEHGSTTLLLEEHVWMRSHILSREAKSHP</sequence>
<dbReference type="GO" id="GO:0006270">
    <property type="term" value="P:DNA replication initiation"/>
    <property type="evidence" value="ECO:0007669"/>
    <property type="project" value="TreeGrafter"/>
</dbReference>
<dbReference type="FunFam" id="3.40.50.10190:FF:000061">
    <property type="entry name" value="Transcription coactivator"/>
    <property type="match status" value="1"/>
</dbReference>
<dbReference type="SMART" id="SM00292">
    <property type="entry name" value="BRCT"/>
    <property type="match status" value="2"/>
</dbReference>
<gene>
    <name evidence="3" type="ORF">LVIROSA_LOCUS996</name>
</gene>
<dbReference type="SUPFAM" id="SSF52113">
    <property type="entry name" value="BRCT domain"/>
    <property type="match status" value="2"/>
</dbReference>
<keyword evidence="1" id="KW-0677">Repeat</keyword>
<dbReference type="Proteomes" id="UP001157418">
    <property type="component" value="Unassembled WGS sequence"/>
</dbReference>
<dbReference type="PANTHER" id="PTHR13561:SF20">
    <property type="entry name" value="DNA TOPOISOMERASE 2-BINDING PROTEIN 1"/>
    <property type="match status" value="1"/>
</dbReference>
<proteinExistence type="predicted"/>
<dbReference type="CDD" id="cd17731">
    <property type="entry name" value="BRCT_TopBP1_rpt2_like"/>
    <property type="match status" value="1"/>
</dbReference>
<dbReference type="Gene3D" id="3.40.50.10190">
    <property type="entry name" value="BRCT domain"/>
    <property type="match status" value="3"/>
</dbReference>
<evidence type="ECO:0000259" key="2">
    <source>
        <dbReference type="PROSITE" id="PS50172"/>
    </source>
</evidence>
<accession>A0AAU9LKP6</accession>
<organism evidence="3 4">
    <name type="scientific">Lactuca virosa</name>
    <dbReference type="NCBI Taxonomy" id="75947"/>
    <lineage>
        <taxon>Eukaryota</taxon>
        <taxon>Viridiplantae</taxon>
        <taxon>Streptophyta</taxon>
        <taxon>Embryophyta</taxon>
        <taxon>Tracheophyta</taxon>
        <taxon>Spermatophyta</taxon>
        <taxon>Magnoliopsida</taxon>
        <taxon>eudicotyledons</taxon>
        <taxon>Gunneridae</taxon>
        <taxon>Pentapetalae</taxon>
        <taxon>asterids</taxon>
        <taxon>campanulids</taxon>
        <taxon>Asterales</taxon>
        <taxon>Asteraceae</taxon>
        <taxon>Cichorioideae</taxon>
        <taxon>Cichorieae</taxon>
        <taxon>Lactucinae</taxon>
        <taxon>Lactuca</taxon>
    </lineage>
</organism>
<dbReference type="InterPro" id="IPR001357">
    <property type="entry name" value="BRCT_dom"/>
</dbReference>
<evidence type="ECO:0000313" key="3">
    <source>
        <dbReference type="EMBL" id="CAH1413013.1"/>
    </source>
</evidence>
<name>A0AAU9LKP6_9ASTR</name>
<protein>
    <recommendedName>
        <fullName evidence="2">BRCT domain-containing protein</fullName>
    </recommendedName>
</protein>
<dbReference type="GO" id="GO:0033314">
    <property type="term" value="P:mitotic DNA replication checkpoint signaling"/>
    <property type="evidence" value="ECO:0007669"/>
    <property type="project" value="TreeGrafter"/>
</dbReference>
<dbReference type="InterPro" id="IPR036420">
    <property type="entry name" value="BRCT_dom_sf"/>
</dbReference>
<evidence type="ECO:0000313" key="4">
    <source>
        <dbReference type="Proteomes" id="UP001157418"/>
    </source>
</evidence>
<comment type="caution">
    <text evidence="3">The sequence shown here is derived from an EMBL/GenBank/DDBJ whole genome shotgun (WGS) entry which is preliminary data.</text>
</comment>
<dbReference type="AlphaFoldDB" id="A0AAU9LKP6"/>
<dbReference type="Pfam" id="PF12738">
    <property type="entry name" value="PTCB-BRCT"/>
    <property type="match status" value="1"/>
</dbReference>
<dbReference type="PANTHER" id="PTHR13561">
    <property type="entry name" value="DNA REPLICATION REGULATOR DPB11-RELATED"/>
    <property type="match status" value="1"/>
</dbReference>
<dbReference type="GO" id="GO:0007095">
    <property type="term" value="P:mitotic G2 DNA damage checkpoint signaling"/>
    <property type="evidence" value="ECO:0007669"/>
    <property type="project" value="TreeGrafter"/>
</dbReference>
<dbReference type="PROSITE" id="PS50172">
    <property type="entry name" value="BRCT"/>
    <property type="match status" value="2"/>
</dbReference>
<keyword evidence="4" id="KW-1185">Reference proteome</keyword>
<dbReference type="InterPro" id="IPR059215">
    <property type="entry name" value="BRCT2_TopBP1-like"/>
</dbReference>
<dbReference type="CDD" id="cd00027">
    <property type="entry name" value="BRCT"/>
    <property type="match status" value="1"/>
</dbReference>
<dbReference type="Pfam" id="PF00533">
    <property type="entry name" value="BRCT"/>
    <property type="match status" value="1"/>
</dbReference>
<feature type="domain" description="BRCT" evidence="2">
    <location>
        <begin position="232"/>
        <end position="322"/>
    </location>
</feature>
<evidence type="ECO:0000256" key="1">
    <source>
        <dbReference type="ARBA" id="ARBA00022737"/>
    </source>
</evidence>